<comment type="caution">
    <text evidence="3">The sequence shown here is derived from an EMBL/GenBank/DDBJ whole genome shotgun (WGS) entry which is preliminary data.</text>
</comment>
<reference evidence="3" key="1">
    <citation type="submission" date="2014-02" db="EMBL/GenBank/DDBJ databases">
        <title>Expanding our view of genomic diversity in Candidatus Accumulibacter clades.</title>
        <authorList>
            <person name="Skennerton C.T."/>
            <person name="Barr J.J."/>
            <person name="Slater F.R."/>
            <person name="Bond P.L."/>
            <person name="Tyson G.W."/>
        </authorList>
    </citation>
    <scope>NUCLEOTIDE SEQUENCE [LARGE SCALE GENOMIC DNA]</scope>
</reference>
<protein>
    <submittedName>
        <fullName evidence="3">Polysaccharide export protein Wza</fullName>
    </submittedName>
</protein>
<evidence type="ECO:0000313" key="4">
    <source>
        <dbReference type="Proteomes" id="UP000020218"/>
    </source>
</evidence>
<accession>A0A011NVQ0</accession>
<dbReference type="STRING" id="1454001.AW08_01012"/>
<sequence length="176" mass="18618">MVSGEGTLSVLLAGSLQVAGKTPQQVEKKIVRRLGGKANQPQALVRVIRNATSNVTIVGEVASSTRMPLTGRGEQVHSLALETIIRDPRQNISLQPGDVVTALFQPRSFTVLGATAKYEELNFEAQGITLAQALARAGSEQDRLADARAVFHLPLRGSGRARAACPAADNAKRQGA</sequence>
<dbReference type="InterPro" id="IPR049712">
    <property type="entry name" value="Poly_export"/>
</dbReference>
<keyword evidence="1" id="KW-0732">Signal</keyword>
<dbReference type="GO" id="GO:0015159">
    <property type="term" value="F:polysaccharide transmembrane transporter activity"/>
    <property type="evidence" value="ECO:0007669"/>
    <property type="project" value="InterPro"/>
</dbReference>
<evidence type="ECO:0000256" key="1">
    <source>
        <dbReference type="ARBA" id="ARBA00022729"/>
    </source>
</evidence>
<dbReference type="PANTHER" id="PTHR33619:SF3">
    <property type="entry name" value="POLYSACCHARIDE EXPORT PROTEIN GFCE-RELATED"/>
    <property type="match status" value="1"/>
</dbReference>
<dbReference type="Proteomes" id="UP000020218">
    <property type="component" value="Unassembled WGS sequence"/>
</dbReference>
<dbReference type="Gene3D" id="3.10.560.10">
    <property type="entry name" value="Outer membrane lipoprotein wza domain like"/>
    <property type="match status" value="1"/>
</dbReference>
<evidence type="ECO:0000313" key="3">
    <source>
        <dbReference type="EMBL" id="EXI68700.1"/>
    </source>
</evidence>
<name>A0A011NVQ0_9PROT</name>
<proteinExistence type="predicted"/>
<feature type="domain" description="Polysaccharide export protein N-terminal" evidence="2">
    <location>
        <begin position="2"/>
        <end position="47"/>
    </location>
</feature>
<organism evidence="3 4">
    <name type="scientific">Candidatus Accumulibacter adjunctus</name>
    <dbReference type="NCBI Taxonomy" id="1454001"/>
    <lineage>
        <taxon>Bacteria</taxon>
        <taxon>Pseudomonadati</taxon>
        <taxon>Pseudomonadota</taxon>
        <taxon>Betaproteobacteria</taxon>
        <taxon>Candidatus Accumulibacter</taxon>
    </lineage>
</organism>
<dbReference type="Gene3D" id="3.30.1950.10">
    <property type="entry name" value="wza like domain"/>
    <property type="match status" value="1"/>
</dbReference>
<dbReference type="PATRIC" id="fig|1454001.3.peg.960"/>
<evidence type="ECO:0000259" key="2">
    <source>
        <dbReference type="Pfam" id="PF02563"/>
    </source>
</evidence>
<dbReference type="PANTHER" id="PTHR33619">
    <property type="entry name" value="POLYSACCHARIDE EXPORT PROTEIN GFCE-RELATED"/>
    <property type="match status" value="1"/>
</dbReference>
<dbReference type="InterPro" id="IPR003715">
    <property type="entry name" value="Poly_export_N"/>
</dbReference>
<keyword evidence="4" id="KW-1185">Reference proteome</keyword>
<dbReference type="AlphaFoldDB" id="A0A011NVQ0"/>
<dbReference type="EMBL" id="JFAX01000004">
    <property type="protein sequence ID" value="EXI68700.1"/>
    <property type="molecule type" value="Genomic_DNA"/>
</dbReference>
<gene>
    <name evidence="3" type="ORF">AW08_01012</name>
</gene>
<dbReference type="Pfam" id="PF02563">
    <property type="entry name" value="Poly_export"/>
    <property type="match status" value="1"/>
</dbReference>